<dbReference type="InterPro" id="IPR027417">
    <property type="entry name" value="P-loop_NTPase"/>
</dbReference>
<feature type="domain" description="ABC transmembrane type-1" evidence="10">
    <location>
        <begin position="28"/>
        <end position="325"/>
    </location>
</feature>
<dbReference type="PROSITE" id="PS50893">
    <property type="entry name" value="ABC_TRANSPORTER_2"/>
    <property type="match status" value="1"/>
</dbReference>
<keyword evidence="12" id="KW-1185">Reference proteome</keyword>
<dbReference type="PANTHER" id="PTHR11384">
    <property type="entry name" value="ATP-BINDING CASSETTE, SUB-FAMILY D MEMBER"/>
    <property type="match status" value="1"/>
</dbReference>
<sequence>MLTLKRFYSLVAPFWLTTRAAMLWLLLLLIMGLTLSVVWISVQYNSWSKEFYDALADYFQHASVSTMAWRYLAYTALFVLVIICGNWLKKRLIIRWRDAMTCQFEQDWLRHHAYYRLDTQPDNPDQRIADDVRLLVEQSLELLLSLLKNSARLLSFIVILWQLSGVQTFTLAGYNVTVHGYLVWIALAYAVVASLVTHVLGHRLHTLNIERQRVEADYRATLLRVRDNSEQIAFYQGAGAERQRMRQRFRPIVDNWRRLMGREFRLESFTTSYFRLSLIIPVFAVLPLYLSRSITLGAVMQATAAFGYVLDAFGWFIDAYRQLVAWSATIERLWEFQHSLRQLPALKVPPREGDALHITALTVHHPDGSPLFAPLTANLKAGEWAVLSAASGSGKTTLLRALAGLWPAVQGQWQLPAGKALFLPQKPYLPQDTLRHVLCYPLTQTPDTASLCQVLKQVGLAALGDRLEESSNWSRELSGGEQQRLSLARVLLLRPALLCLDEATSQLDDAAAIQLLAQIRQALPEMIVLAVSHQPAVSAWFGHPLPLTPCRHQADNATVTASRPPTDAIALPEDNLLLPTP</sequence>
<dbReference type="Proteomes" id="UP000549250">
    <property type="component" value="Unassembled WGS sequence"/>
</dbReference>
<organism evidence="11 12">
    <name type="scientific">Azomonas macrocytogenes</name>
    <name type="common">Azotobacter macrocytogenes</name>
    <dbReference type="NCBI Taxonomy" id="69962"/>
    <lineage>
        <taxon>Bacteria</taxon>
        <taxon>Pseudomonadati</taxon>
        <taxon>Pseudomonadota</taxon>
        <taxon>Gammaproteobacteria</taxon>
        <taxon>Pseudomonadales</taxon>
        <taxon>Pseudomonadaceae</taxon>
        <taxon>Azomonas</taxon>
    </lineage>
</organism>
<dbReference type="RefSeq" id="WP_183167116.1">
    <property type="nucleotide sequence ID" value="NZ_JACHXI010000013.1"/>
</dbReference>
<name>A0A839T3W1_AZOMA</name>
<dbReference type="InterPro" id="IPR011527">
    <property type="entry name" value="ABC1_TM_dom"/>
</dbReference>
<evidence type="ECO:0000256" key="4">
    <source>
        <dbReference type="ARBA" id="ARBA00022741"/>
    </source>
</evidence>
<dbReference type="InterPro" id="IPR003439">
    <property type="entry name" value="ABC_transporter-like_ATP-bd"/>
</dbReference>
<dbReference type="GO" id="GO:0005524">
    <property type="term" value="F:ATP binding"/>
    <property type="evidence" value="ECO:0007669"/>
    <property type="project" value="UniProtKB-KW"/>
</dbReference>
<dbReference type="Pfam" id="PF00005">
    <property type="entry name" value="ABC_tran"/>
    <property type="match status" value="1"/>
</dbReference>
<dbReference type="EMBL" id="JACHXI010000013">
    <property type="protein sequence ID" value="MBB3104227.1"/>
    <property type="molecule type" value="Genomic_DNA"/>
</dbReference>
<comment type="caution">
    <text evidence="11">The sequence shown here is derived from an EMBL/GenBank/DDBJ whole genome shotgun (WGS) entry which is preliminary data.</text>
</comment>
<evidence type="ECO:0000256" key="3">
    <source>
        <dbReference type="ARBA" id="ARBA00022692"/>
    </source>
</evidence>
<evidence type="ECO:0000256" key="7">
    <source>
        <dbReference type="ARBA" id="ARBA00023136"/>
    </source>
</evidence>
<feature type="transmembrane region" description="Helical" evidence="8">
    <location>
        <begin position="153"/>
        <end position="175"/>
    </location>
</feature>
<dbReference type="GO" id="GO:0016887">
    <property type="term" value="F:ATP hydrolysis activity"/>
    <property type="evidence" value="ECO:0007669"/>
    <property type="project" value="InterPro"/>
</dbReference>
<dbReference type="PANTHER" id="PTHR11384:SF59">
    <property type="entry name" value="LYSOSOMAL COBALAMIN TRANSPORTER ABCD4"/>
    <property type="match status" value="1"/>
</dbReference>
<feature type="transmembrane region" description="Helical" evidence="8">
    <location>
        <begin position="68"/>
        <end position="88"/>
    </location>
</feature>
<feature type="transmembrane region" description="Helical" evidence="8">
    <location>
        <begin position="21"/>
        <end position="42"/>
    </location>
</feature>
<comment type="subcellular location">
    <subcellularLocation>
        <location evidence="1">Cell membrane</location>
        <topology evidence="1">Multi-pass membrane protein</topology>
    </subcellularLocation>
</comment>
<keyword evidence="4" id="KW-0547">Nucleotide-binding</keyword>
<evidence type="ECO:0000256" key="5">
    <source>
        <dbReference type="ARBA" id="ARBA00022840"/>
    </source>
</evidence>
<dbReference type="PROSITE" id="PS00211">
    <property type="entry name" value="ABC_TRANSPORTER_1"/>
    <property type="match status" value="1"/>
</dbReference>
<dbReference type="InterPro" id="IPR017871">
    <property type="entry name" value="ABC_transporter-like_CS"/>
</dbReference>
<keyword evidence="7 8" id="KW-0472">Membrane</keyword>
<dbReference type="Gene3D" id="3.40.50.300">
    <property type="entry name" value="P-loop containing nucleotide triphosphate hydrolases"/>
    <property type="match status" value="1"/>
</dbReference>
<gene>
    <name evidence="11" type="ORF">FHR87_002642</name>
</gene>
<dbReference type="Pfam" id="PF06472">
    <property type="entry name" value="ABC_membrane_2"/>
    <property type="match status" value="1"/>
</dbReference>
<evidence type="ECO:0000313" key="12">
    <source>
        <dbReference type="Proteomes" id="UP000549250"/>
    </source>
</evidence>
<keyword evidence="6 8" id="KW-1133">Transmembrane helix</keyword>
<keyword evidence="2" id="KW-0813">Transport</keyword>
<dbReference type="Gene3D" id="1.20.1560.10">
    <property type="entry name" value="ABC transporter type 1, transmembrane domain"/>
    <property type="match status" value="1"/>
</dbReference>
<dbReference type="InterPro" id="IPR036640">
    <property type="entry name" value="ABC1_TM_sf"/>
</dbReference>
<dbReference type="SMART" id="SM00382">
    <property type="entry name" value="AAA"/>
    <property type="match status" value="1"/>
</dbReference>
<reference evidence="11 12" key="1">
    <citation type="submission" date="2020-08" db="EMBL/GenBank/DDBJ databases">
        <title>Genomic Encyclopedia of Type Strains, Phase III (KMG-III): the genomes of soil and plant-associated and newly described type strains.</title>
        <authorList>
            <person name="Whitman W."/>
        </authorList>
    </citation>
    <scope>NUCLEOTIDE SEQUENCE [LARGE SCALE GENOMIC DNA]</scope>
    <source>
        <strain evidence="11 12">CECT 4462</strain>
    </source>
</reference>
<dbReference type="SUPFAM" id="SSF52540">
    <property type="entry name" value="P-loop containing nucleoside triphosphate hydrolases"/>
    <property type="match status" value="1"/>
</dbReference>
<feature type="transmembrane region" description="Helical" evidence="8">
    <location>
        <begin position="272"/>
        <end position="290"/>
    </location>
</feature>
<evidence type="ECO:0000259" key="10">
    <source>
        <dbReference type="PROSITE" id="PS50929"/>
    </source>
</evidence>
<evidence type="ECO:0000313" key="11">
    <source>
        <dbReference type="EMBL" id="MBB3104227.1"/>
    </source>
</evidence>
<proteinExistence type="predicted"/>
<evidence type="ECO:0000256" key="1">
    <source>
        <dbReference type="ARBA" id="ARBA00004651"/>
    </source>
</evidence>
<evidence type="ECO:0000256" key="8">
    <source>
        <dbReference type="SAM" id="Phobius"/>
    </source>
</evidence>
<feature type="domain" description="ABC transporter" evidence="9">
    <location>
        <begin position="356"/>
        <end position="574"/>
    </location>
</feature>
<keyword evidence="5 11" id="KW-0067">ATP-binding</keyword>
<dbReference type="GO" id="GO:0140359">
    <property type="term" value="F:ABC-type transporter activity"/>
    <property type="evidence" value="ECO:0007669"/>
    <property type="project" value="InterPro"/>
</dbReference>
<dbReference type="InterPro" id="IPR050835">
    <property type="entry name" value="ABC_transporter_sub-D"/>
</dbReference>
<protein>
    <submittedName>
        <fullName evidence="11">Putative ATP-binding cassette transporter</fullName>
    </submittedName>
</protein>
<evidence type="ECO:0000259" key="9">
    <source>
        <dbReference type="PROSITE" id="PS50893"/>
    </source>
</evidence>
<dbReference type="InterPro" id="IPR003593">
    <property type="entry name" value="AAA+_ATPase"/>
</dbReference>
<feature type="transmembrane region" description="Helical" evidence="8">
    <location>
        <begin position="181"/>
        <end position="201"/>
    </location>
</feature>
<keyword evidence="3 8" id="KW-0812">Transmembrane</keyword>
<dbReference type="GO" id="GO:0005886">
    <property type="term" value="C:plasma membrane"/>
    <property type="evidence" value="ECO:0007669"/>
    <property type="project" value="UniProtKB-SubCell"/>
</dbReference>
<dbReference type="SUPFAM" id="SSF90123">
    <property type="entry name" value="ABC transporter transmembrane region"/>
    <property type="match status" value="1"/>
</dbReference>
<evidence type="ECO:0000256" key="2">
    <source>
        <dbReference type="ARBA" id="ARBA00022448"/>
    </source>
</evidence>
<dbReference type="AlphaFoldDB" id="A0A839T3W1"/>
<evidence type="ECO:0000256" key="6">
    <source>
        <dbReference type="ARBA" id="ARBA00022989"/>
    </source>
</evidence>
<accession>A0A839T3W1</accession>
<dbReference type="PROSITE" id="PS50929">
    <property type="entry name" value="ABC_TM1F"/>
    <property type="match status" value="1"/>
</dbReference>